<dbReference type="Gene3D" id="3.40.390.10">
    <property type="entry name" value="Collagenase (Catalytic Domain)"/>
    <property type="match status" value="1"/>
</dbReference>
<dbReference type="CDD" id="cd04276">
    <property type="entry name" value="ZnMc_MMP_like_2"/>
    <property type="match status" value="1"/>
</dbReference>
<feature type="signal peptide" evidence="1">
    <location>
        <begin position="1"/>
        <end position="30"/>
    </location>
</feature>
<feature type="chain" id="PRO_5047136874" evidence="1">
    <location>
        <begin position="31"/>
        <end position="840"/>
    </location>
</feature>
<dbReference type="PANTHER" id="PTHR38478">
    <property type="entry name" value="PEPTIDASE M1A AND M12B"/>
    <property type="match status" value="1"/>
</dbReference>
<evidence type="ECO:0000259" key="2">
    <source>
        <dbReference type="Pfam" id="PF16313"/>
    </source>
</evidence>
<keyword evidence="1" id="KW-0732">Signal</keyword>
<dbReference type="Pfam" id="PF17148">
    <property type="entry name" value="DUF5117"/>
    <property type="match status" value="1"/>
</dbReference>
<evidence type="ECO:0000256" key="1">
    <source>
        <dbReference type="SAM" id="SignalP"/>
    </source>
</evidence>
<dbReference type="PANTHER" id="PTHR38478:SF1">
    <property type="entry name" value="ZINC DEPENDENT METALLOPROTEASE DOMAIN LIPOPROTEIN"/>
    <property type="match status" value="1"/>
</dbReference>
<feature type="domain" description="EcxA zinc-binding" evidence="2">
    <location>
        <begin position="441"/>
        <end position="762"/>
    </location>
</feature>
<dbReference type="RefSeq" id="WP_279253079.1">
    <property type="nucleotide sequence ID" value="NZ_SHNP01000004.1"/>
</dbReference>
<protein>
    <submittedName>
        <fullName evidence="4">DUF5117 domain-containing protein</fullName>
    </submittedName>
</protein>
<dbReference type="PROSITE" id="PS51257">
    <property type="entry name" value="PROKAR_LIPOPROTEIN"/>
    <property type="match status" value="1"/>
</dbReference>
<reference evidence="4" key="1">
    <citation type="submission" date="2019-02" db="EMBL/GenBank/DDBJ databases">
        <authorList>
            <person name="Li S.-H."/>
        </authorList>
    </citation>
    <scope>NUCLEOTIDE SEQUENCE</scope>
    <source>
        <strain evidence="4">IMCC8485</strain>
    </source>
</reference>
<dbReference type="InterPro" id="IPR033413">
    <property type="entry name" value="DUF5117"/>
</dbReference>
<comment type="caution">
    <text evidence="4">The sequence shown here is derived from an EMBL/GenBank/DDBJ whole genome shotgun (WGS) entry which is preliminary data.</text>
</comment>
<dbReference type="Pfam" id="PF16313">
    <property type="entry name" value="DUF4953"/>
    <property type="match status" value="1"/>
</dbReference>
<dbReference type="InterPro" id="IPR024079">
    <property type="entry name" value="MetalloPept_cat_dom_sf"/>
</dbReference>
<keyword evidence="5" id="KW-1185">Reference proteome</keyword>
<evidence type="ECO:0000313" key="5">
    <source>
        <dbReference type="Proteomes" id="UP001143307"/>
    </source>
</evidence>
<evidence type="ECO:0000259" key="3">
    <source>
        <dbReference type="Pfam" id="PF17148"/>
    </source>
</evidence>
<sequence length="840" mass="93259">MDGLNRKFSILLLLACLLSACSGKSPPVSADAVLSYDQIIERSEHIEGFFDFYRDRATGETYLALEPDQLGTEFIYAAKFLDGISSNWASRGVHLDAVVLKLRRQFKNIEFLKVNVNYYHDPDSELFRSANANIQPALLAVAEIVAEDAESGRLLAKIDPVIISEALTPIKPALNPTDQPGAGFVLGEFKVEKSSIRDIRSYPQNSLVTASYVFEDPAPLVAPGSSSVDPRIVTFVLQHNFLAMPDDDFTPRLADPRVGFFTSQVTDMTSFSATPWRDPIQRWRLVKKDAGSALSEPEEPIVFWLENTTPKAFRDAVAAGVLAWNQAFEIAGFIDAIAVKVQPDDAEWDAEDIRYNVLRWTASSESPWGGYGPAFTNPRTGEVLGSDIMLEFGWLNAYNRRDRIYIDRESRPKNTSHHCDLGALRGQNGAFAALASNDTFNEDSEFIRQSVVDLVMHEVGHTLGLNHNFIASTYLTPEQLQDEQLTTERGVSSSVMDYTPANLAPPGRAQGRYFSDNVGIYDRWAIEFGYSEPLDNPEQEANRLATILSRSTLPGHAFSMDAETMNDSALGIDPRVLRYDSSADPVAAGRGMIALAYATEAKLMGRLAQEDTSWQEVYDAYGRLTAEIGNQGMIASRWIGGIFVDKSFQGQIGSELPLRPVPLMRQREAMALLEDDIFSPTAFSFSPEFYQHLLQTRRGSGFYKKPQEAQLHSRVLQQQKLALDHLLHPKVMLRIVDSQMYGNEYGLADMLRDLTAAIFDADLATSVNSLRQQLQGEYLNQLLAIISESSETGHSNMAQASALGQVVNIQEMLKGRSAVDPTTRSHTSVLLLKIKRALEP</sequence>
<dbReference type="InterPro" id="IPR032534">
    <property type="entry name" value="EcxA_zinc-bd"/>
</dbReference>
<accession>A0ABT3SWB5</accession>
<organism evidence="4 5">
    <name type="scientific">Candidatus Seongchinamella marina</name>
    <dbReference type="NCBI Taxonomy" id="2518990"/>
    <lineage>
        <taxon>Bacteria</taxon>
        <taxon>Pseudomonadati</taxon>
        <taxon>Pseudomonadota</taxon>
        <taxon>Gammaproteobacteria</taxon>
        <taxon>Cellvibrionales</taxon>
        <taxon>Halieaceae</taxon>
        <taxon>Seongchinamella</taxon>
    </lineage>
</organism>
<feature type="domain" description="DUF5117" evidence="3">
    <location>
        <begin position="99"/>
        <end position="288"/>
    </location>
</feature>
<proteinExistence type="predicted"/>
<dbReference type="EMBL" id="SHNP01000004">
    <property type="protein sequence ID" value="MCX2974288.1"/>
    <property type="molecule type" value="Genomic_DNA"/>
</dbReference>
<dbReference type="SUPFAM" id="SSF55486">
    <property type="entry name" value="Metalloproteases ('zincins'), catalytic domain"/>
    <property type="match status" value="1"/>
</dbReference>
<evidence type="ECO:0000313" key="4">
    <source>
        <dbReference type="EMBL" id="MCX2974288.1"/>
    </source>
</evidence>
<dbReference type="Proteomes" id="UP001143307">
    <property type="component" value="Unassembled WGS sequence"/>
</dbReference>
<gene>
    <name evidence="4" type="ORF">EYC87_11910</name>
</gene>
<name>A0ABT3SWB5_9GAMM</name>
<dbReference type="InterPro" id="IPR034032">
    <property type="entry name" value="Zn_MMP-like_bac"/>
</dbReference>